<dbReference type="CDD" id="cd02976">
    <property type="entry name" value="NrdH"/>
    <property type="match status" value="1"/>
</dbReference>
<keyword evidence="4" id="KW-1185">Reference proteome</keyword>
<dbReference type="EMBL" id="CP054056">
    <property type="protein sequence ID" value="QKJ25647.1"/>
    <property type="molecule type" value="Genomic_DNA"/>
</dbReference>
<evidence type="ECO:0000313" key="3">
    <source>
        <dbReference type="EMBL" id="QKJ25647.1"/>
    </source>
</evidence>
<accession>A0A7D4QNF2</accession>
<dbReference type="InterPro" id="IPR036249">
    <property type="entry name" value="Thioredoxin-like_sf"/>
</dbReference>
<protein>
    <submittedName>
        <fullName evidence="3">Glutaredoxin family protein</fullName>
    </submittedName>
</protein>
<evidence type="ECO:0000313" key="4">
    <source>
        <dbReference type="Proteomes" id="UP000501003"/>
    </source>
</evidence>
<dbReference type="KEGG" id="aqg:HRU87_05635"/>
<dbReference type="Pfam" id="PF00462">
    <property type="entry name" value="Glutaredoxin"/>
    <property type="match status" value="1"/>
</dbReference>
<dbReference type="GO" id="GO:0045454">
    <property type="term" value="P:cell redox homeostasis"/>
    <property type="evidence" value="ECO:0007669"/>
    <property type="project" value="TreeGrafter"/>
</dbReference>
<organism evidence="3 4">
    <name type="scientific">Aquiluna borgnonia</name>
    <dbReference type="NCBI Taxonomy" id="2499157"/>
    <lineage>
        <taxon>Bacteria</taxon>
        <taxon>Bacillati</taxon>
        <taxon>Actinomycetota</taxon>
        <taxon>Actinomycetes</taxon>
        <taxon>Micrococcales</taxon>
        <taxon>Microbacteriaceae</taxon>
        <taxon>Luna cluster</taxon>
        <taxon>Luna-1 subcluster</taxon>
        <taxon>Aquiluna</taxon>
    </lineage>
</organism>
<dbReference type="InterPro" id="IPR002109">
    <property type="entry name" value="Glutaredoxin"/>
</dbReference>
<dbReference type="Gene3D" id="3.40.30.10">
    <property type="entry name" value="Glutaredoxin"/>
    <property type="match status" value="1"/>
</dbReference>
<name>A0A7D4QNF2_9MICO</name>
<sequence>MIKVYSQPGCHACEDTKAYLTRNSVEFTDVDITKSPSALEELARLGSQSTPTVVTEDEFWIGHRVDKLAKLHA</sequence>
<dbReference type="PROSITE" id="PS51354">
    <property type="entry name" value="GLUTAREDOXIN_2"/>
    <property type="match status" value="1"/>
</dbReference>
<gene>
    <name evidence="3" type="ORF">HRU87_05635</name>
</gene>
<evidence type="ECO:0000256" key="1">
    <source>
        <dbReference type="PROSITE-ProRule" id="PRU01282"/>
    </source>
</evidence>
<reference evidence="3 4" key="1">
    <citation type="submission" date="2020-05" db="EMBL/GenBank/DDBJ databases">
        <title>Aquirufa sp. strain 15G-AUS-rot a new Aquirufa species.</title>
        <authorList>
            <person name="Pitt A."/>
            <person name="Hahn M.W."/>
        </authorList>
    </citation>
    <scope>NUCLEOTIDE SEQUENCE [LARGE SCALE GENOMIC DNA]</scope>
    <source>
        <strain evidence="3 4">15G-AUS-rot</strain>
    </source>
</reference>
<dbReference type="InterPro" id="IPR006660">
    <property type="entry name" value="Arsenate_reductase-like"/>
</dbReference>
<comment type="similarity">
    <text evidence="1">Belongs to the ArsC family.</text>
</comment>
<dbReference type="PANTHER" id="PTHR34386:SF1">
    <property type="entry name" value="GLUTAREDOXIN-LIKE PROTEIN NRDH"/>
    <property type="match status" value="1"/>
</dbReference>
<dbReference type="SUPFAM" id="SSF52833">
    <property type="entry name" value="Thioredoxin-like"/>
    <property type="match status" value="1"/>
</dbReference>
<evidence type="ECO:0000259" key="2">
    <source>
        <dbReference type="Pfam" id="PF00462"/>
    </source>
</evidence>
<proteinExistence type="inferred from homology"/>
<dbReference type="AlphaFoldDB" id="A0A7D4QNF2"/>
<dbReference type="PROSITE" id="PS51353">
    <property type="entry name" value="ARSC"/>
    <property type="match status" value="1"/>
</dbReference>
<dbReference type="Proteomes" id="UP000501003">
    <property type="component" value="Chromosome"/>
</dbReference>
<dbReference type="RefSeq" id="WP_173493944.1">
    <property type="nucleotide sequence ID" value="NZ_CP054056.1"/>
</dbReference>
<dbReference type="InterPro" id="IPR051548">
    <property type="entry name" value="Grx-like_ET"/>
</dbReference>
<feature type="domain" description="Glutaredoxin" evidence="2">
    <location>
        <begin position="2"/>
        <end position="60"/>
    </location>
</feature>
<dbReference type="GO" id="GO:0009055">
    <property type="term" value="F:electron transfer activity"/>
    <property type="evidence" value="ECO:0007669"/>
    <property type="project" value="TreeGrafter"/>
</dbReference>
<dbReference type="PANTHER" id="PTHR34386">
    <property type="entry name" value="GLUTAREDOXIN"/>
    <property type="match status" value="1"/>
</dbReference>